<dbReference type="Proteomes" id="UP000076798">
    <property type="component" value="Unassembled WGS sequence"/>
</dbReference>
<keyword evidence="3" id="KW-1185">Reference proteome</keyword>
<feature type="transmembrane region" description="Helical" evidence="1">
    <location>
        <begin position="221"/>
        <end position="243"/>
    </location>
</feature>
<dbReference type="InterPro" id="IPR038213">
    <property type="entry name" value="IFI6/IFI27-like_sf"/>
</dbReference>
<proteinExistence type="predicted"/>
<evidence type="ECO:0000313" key="2">
    <source>
        <dbReference type="EMBL" id="KZT38097.1"/>
    </source>
</evidence>
<sequence length="247" mass="25667">MPPLDVSTLKDTLSTFYPSDVSSLVSSSVSDGGKAIKDSLAPAVLAWTSLELSEEKGPVGSAMHTTQNSFEPPGSHEVVFLVAAEASDATTHEQSTQSTQNLDLGSVVNEDLLNRTRYATSDLAERLKQYFDSTKDWVSKNHRAVIAVTVASVIIISAILFPALIVGLLRLLGIGLLGITKGGYAASYQASVLGGYITKGSWFALSQSVAMGGTCISAAPVPVLVLAAIALIVAVVFLVGALASPST</sequence>
<evidence type="ECO:0000313" key="3">
    <source>
        <dbReference type="Proteomes" id="UP000076798"/>
    </source>
</evidence>
<organism evidence="2 3">
    <name type="scientific">Sistotremastrum suecicum HHB10207 ss-3</name>
    <dbReference type="NCBI Taxonomy" id="1314776"/>
    <lineage>
        <taxon>Eukaryota</taxon>
        <taxon>Fungi</taxon>
        <taxon>Dikarya</taxon>
        <taxon>Basidiomycota</taxon>
        <taxon>Agaricomycotina</taxon>
        <taxon>Agaricomycetes</taxon>
        <taxon>Sistotremastrales</taxon>
        <taxon>Sistotremastraceae</taxon>
        <taxon>Sistotremastrum</taxon>
    </lineage>
</organism>
<accession>A0A166D3L9</accession>
<evidence type="ECO:0000256" key="1">
    <source>
        <dbReference type="SAM" id="Phobius"/>
    </source>
</evidence>
<dbReference type="Gene3D" id="6.10.110.10">
    <property type="match status" value="1"/>
</dbReference>
<keyword evidence="1" id="KW-0472">Membrane</keyword>
<keyword evidence="1" id="KW-0812">Transmembrane</keyword>
<reference evidence="2 3" key="1">
    <citation type="journal article" date="2016" name="Mol. Biol. Evol.">
        <title>Comparative Genomics of Early-Diverging Mushroom-Forming Fungi Provides Insights into the Origins of Lignocellulose Decay Capabilities.</title>
        <authorList>
            <person name="Nagy L.G."/>
            <person name="Riley R."/>
            <person name="Tritt A."/>
            <person name="Adam C."/>
            <person name="Daum C."/>
            <person name="Floudas D."/>
            <person name="Sun H."/>
            <person name="Yadav J.S."/>
            <person name="Pangilinan J."/>
            <person name="Larsson K.H."/>
            <person name="Matsuura K."/>
            <person name="Barry K."/>
            <person name="Labutti K."/>
            <person name="Kuo R."/>
            <person name="Ohm R.A."/>
            <person name="Bhattacharya S.S."/>
            <person name="Shirouzu T."/>
            <person name="Yoshinaga Y."/>
            <person name="Martin F.M."/>
            <person name="Grigoriev I.V."/>
            <person name="Hibbett D.S."/>
        </authorList>
    </citation>
    <scope>NUCLEOTIDE SEQUENCE [LARGE SCALE GENOMIC DNA]</scope>
    <source>
        <strain evidence="2 3">HHB10207 ss-3</strain>
    </source>
</reference>
<protein>
    <submittedName>
        <fullName evidence="2">Uncharacterized protein</fullName>
    </submittedName>
</protein>
<feature type="transmembrane region" description="Helical" evidence="1">
    <location>
        <begin position="144"/>
        <end position="169"/>
    </location>
</feature>
<gene>
    <name evidence="2" type="ORF">SISSUDRAFT_1062303</name>
</gene>
<name>A0A166D3L9_9AGAM</name>
<dbReference type="EMBL" id="KV428070">
    <property type="protein sequence ID" value="KZT38097.1"/>
    <property type="molecule type" value="Genomic_DNA"/>
</dbReference>
<keyword evidence="1" id="KW-1133">Transmembrane helix</keyword>
<dbReference type="AlphaFoldDB" id="A0A166D3L9"/>